<dbReference type="STRING" id="1686286.GCA_900092335_01205"/>
<gene>
    <name evidence="5" type="ORF">EJK80_03365</name>
</gene>
<feature type="domain" description="DNA methylase N-4/N-6" evidence="4">
    <location>
        <begin position="59"/>
        <end position="334"/>
    </location>
</feature>
<keyword evidence="6" id="KW-1185">Reference proteome</keyword>
<comment type="caution">
    <text evidence="5">The sequence shown here is derived from an EMBL/GenBank/DDBJ whole genome shotgun (WGS) entry which is preliminary data.</text>
</comment>
<dbReference type="SUPFAM" id="SSF53335">
    <property type="entry name" value="S-adenosyl-L-methionine-dependent methyltransferases"/>
    <property type="match status" value="1"/>
</dbReference>
<dbReference type="PRINTS" id="PR00506">
    <property type="entry name" value="D21N6MTFRASE"/>
</dbReference>
<evidence type="ECO:0000259" key="4">
    <source>
        <dbReference type="Pfam" id="PF01555"/>
    </source>
</evidence>
<keyword evidence="1 5" id="KW-0489">Methyltransferase</keyword>
<dbReference type="Proteomes" id="UP000318080">
    <property type="component" value="Unassembled WGS sequence"/>
</dbReference>
<keyword evidence="3" id="KW-0949">S-adenosyl-L-methionine</keyword>
<dbReference type="InterPro" id="IPR029063">
    <property type="entry name" value="SAM-dependent_MTases_sf"/>
</dbReference>
<name>A0A540R8W3_9CORY</name>
<evidence type="ECO:0000313" key="5">
    <source>
        <dbReference type="EMBL" id="TQE44183.1"/>
    </source>
</evidence>
<dbReference type="GO" id="GO:0003677">
    <property type="term" value="F:DNA binding"/>
    <property type="evidence" value="ECO:0007669"/>
    <property type="project" value="InterPro"/>
</dbReference>
<dbReference type="Gene3D" id="3.40.50.150">
    <property type="entry name" value="Vaccinia Virus protein VP39"/>
    <property type="match status" value="1"/>
</dbReference>
<evidence type="ECO:0000256" key="2">
    <source>
        <dbReference type="ARBA" id="ARBA00022679"/>
    </source>
</evidence>
<protein>
    <submittedName>
        <fullName evidence="5">Site-specific DNA-methyltransferase</fullName>
    </submittedName>
</protein>
<dbReference type="Pfam" id="PF01555">
    <property type="entry name" value="N6_N4_Mtase"/>
    <property type="match status" value="1"/>
</dbReference>
<evidence type="ECO:0000256" key="3">
    <source>
        <dbReference type="ARBA" id="ARBA00022691"/>
    </source>
</evidence>
<dbReference type="GO" id="GO:0008170">
    <property type="term" value="F:N-methyltransferase activity"/>
    <property type="evidence" value="ECO:0007669"/>
    <property type="project" value="InterPro"/>
</dbReference>
<dbReference type="AlphaFoldDB" id="A0A540R8W3"/>
<proteinExistence type="predicted"/>
<dbReference type="EMBL" id="VHIR01000003">
    <property type="protein sequence ID" value="TQE44183.1"/>
    <property type="molecule type" value="Genomic_DNA"/>
</dbReference>
<keyword evidence="2 5" id="KW-0808">Transferase</keyword>
<dbReference type="InterPro" id="IPR002295">
    <property type="entry name" value="N4/N6-MTase_EcoPI_Mod-like"/>
</dbReference>
<sequence length="455" mass="49382">MPTSLLAALPGILTAAREEAEQAKAAAAPLTDAEGTILHGDNLQALAGLLAGGAAGTVGLIYIDPPFDSRAEYAATVTVPLSDGRAVDITRPAYKDSWGHGGIGKLSAADASTAAYLAMLAPRLILMRELLAESGSIMVHLDWHVGHYVRVLLDQIFGRDCFINELVWRYGKMSRTTRRFPQNHDTIYFYARDPHRYYFQPVKGAESEYKKRYARRLRGDKLYWGDVKESTDRLIAGRARKRVKELGRELVDEDVLFDFTSEFKVQDDVFYDISIIKGNAAERLGYDTQKPEKLLARLIEAACPPGGLVADFFGGSGTTAAVAQRTGRRFITGDVGAAAVSVMRARLGVPIRALVDAAEAQVIDAQVRVLDGRLALVDFTYRDVSAVAAALGLDEENARKLAEIHEAEPLALAATWTVSTADGTEIYSGPVAPVEGPGAQVEVSDVFGHRATIYL</sequence>
<dbReference type="RefSeq" id="WP_141628619.1">
    <property type="nucleotide sequence ID" value="NZ_VHIR01000003.1"/>
</dbReference>
<dbReference type="InterPro" id="IPR002941">
    <property type="entry name" value="DNA_methylase_N4/N6"/>
</dbReference>
<dbReference type="GO" id="GO:0032259">
    <property type="term" value="P:methylation"/>
    <property type="evidence" value="ECO:0007669"/>
    <property type="project" value="UniProtKB-KW"/>
</dbReference>
<reference evidence="5 6" key="1">
    <citation type="submission" date="2019-06" db="EMBL/GenBank/DDBJ databases">
        <title>Draft genome of C. phoceense Strain 272.</title>
        <authorList>
            <person name="Pacheco L.G.C."/>
            <person name="Barberis C.M."/>
            <person name="Almuzara M.N."/>
            <person name="Traglia G.M."/>
            <person name="Santos C.S."/>
            <person name="Rocha D.J.P.G."/>
            <person name="Aguiar E.R.G.R."/>
            <person name="Vay C.A."/>
        </authorList>
    </citation>
    <scope>NUCLEOTIDE SEQUENCE [LARGE SCALE GENOMIC DNA]</scope>
    <source>
        <strain evidence="5 6">272</strain>
    </source>
</reference>
<evidence type="ECO:0000256" key="1">
    <source>
        <dbReference type="ARBA" id="ARBA00022603"/>
    </source>
</evidence>
<accession>A0A540R8W3</accession>
<evidence type="ECO:0000313" key="6">
    <source>
        <dbReference type="Proteomes" id="UP000318080"/>
    </source>
</evidence>
<organism evidence="5 6">
    <name type="scientific">Corynebacterium phoceense</name>
    <dbReference type="NCBI Taxonomy" id="1686286"/>
    <lineage>
        <taxon>Bacteria</taxon>
        <taxon>Bacillati</taxon>
        <taxon>Actinomycetota</taxon>
        <taxon>Actinomycetes</taxon>
        <taxon>Mycobacteriales</taxon>
        <taxon>Corynebacteriaceae</taxon>
        <taxon>Corynebacterium</taxon>
    </lineage>
</organism>